<evidence type="ECO:0000256" key="11">
    <source>
        <dbReference type="ARBA" id="ARBA00030962"/>
    </source>
</evidence>
<sequence>MTTHASLAQLLAESSIVLDATATDVDDAVRQAGAALVATGAVEPDYVDAMLERERTVSTYVGEGVAVPHGTLAAKGAVKRNALVLLRLADGLDWNGNDVRIVIGLAAVGRGHIGLLSRLAGILLDPDRAAALRTATDTAEVYRALSADAPTP</sequence>
<keyword evidence="5" id="KW-0762">Sugar transport</keyword>
<dbReference type="InterPro" id="IPR016152">
    <property type="entry name" value="PTrfase/Anion_transptr"/>
</dbReference>
<keyword evidence="3" id="KW-0813">Transport</keyword>
<evidence type="ECO:0000256" key="2">
    <source>
        <dbReference type="ARBA" id="ARBA00014783"/>
    </source>
</evidence>
<keyword evidence="6 13" id="KW-0808">Transferase</keyword>
<dbReference type="Proteomes" id="UP001549257">
    <property type="component" value="Unassembled WGS sequence"/>
</dbReference>
<dbReference type="InterPro" id="IPR002178">
    <property type="entry name" value="PTS_EIIA_type-2_dom"/>
</dbReference>
<protein>
    <recommendedName>
        <fullName evidence="2">Mannitol-specific phosphotransferase enzyme IIA component</fullName>
    </recommendedName>
    <alternativeName>
        <fullName evidence="10">EIIA</fullName>
    </alternativeName>
    <alternativeName>
        <fullName evidence="11">EIII</fullName>
    </alternativeName>
    <alternativeName>
        <fullName evidence="9">PTS system mannitol-specific EIIA component</fullName>
    </alternativeName>
</protein>
<reference evidence="13 14" key="1">
    <citation type="submission" date="2024-06" db="EMBL/GenBank/DDBJ databases">
        <title>Sorghum-associated microbial communities from plants grown in Nebraska, USA.</title>
        <authorList>
            <person name="Schachtman D."/>
        </authorList>
    </citation>
    <scope>NUCLEOTIDE SEQUENCE [LARGE SCALE GENOMIC DNA]</scope>
    <source>
        <strain evidence="13 14">2857</strain>
    </source>
</reference>
<dbReference type="CDD" id="cd00211">
    <property type="entry name" value="PTS_IIA_fru"/>
    <property type="match status" value="1"/>
</dbReference>
<dbReference type="RefSeq" id="WP_354023515.1">
    <property type="nucleotide sequence ID" value="NZ_JBEPSJ010000001.1"/>
</dbReference>
<evidence type="ECO:0000256" key="10">
    <source>
        <dbReference type="ARBA" id="ARBA00030956"/>
    </source>
</evidence>
<dbReference type="InterPro" id="IPR050893">
    <property type="entry name" value="Sugar_PTS"/>
</dbReference>
<keyword evidence="8" id="KW-0418">Kinase</keyword>
<proteinExistence type="predicted"/>
<dbReference type="EMBL" id="JBEPSJ010000001">
    <property type="protein sequence ID" value="MET4581336.1"/>
    <property type="molecule type" value="Genomic_DNA"/>
</dbReference>
<evidence type="ECO:0000259" key="12">
    <source>
        <dbReference type="PROSITE" id="PS51094"/>
    </source>
</evidence>
<evidence type="ECO:0000256" key="5">
    <source>
        <dbReference type="ARBA" id="ARBA00022597"/>
    </source>
</evidence>
<comment type="function">
    <text evidence="1">The phosphoenolpyruvate-dependent sugar phosphotransferase system (sugar PTS), a major carbohydrate active transport system, catalyzes the phosphorylation of incoming sugar substrates concomitantly with their translocation across the cell membrane. The enzyme II CmtAB PTS system is involved in D-mannitol transport.</text>
</comment>
<feature type="domain" description="PTS EIIA type-2" evidence="12">
    <location>
        <begin position="9"/>
        <end position="148"/>
    </location>
</feature>
<evidence type="ECO:0000256" key="3">
    <source>
        <dbReference type="ARBA" id="ARBA00022448"/>
    </source>
</evidence>
<evidence type="ECO:0000256" key="9">
    <source>
        <dbReference type="ARBA" id="ARBA00029908"/>
    </source>
</evidence>
<keyword evidence="7" id="KW-0598">Phosphotransferase system</keyword>
<dbReference type="PROSITE" id="PS51094">
    <property type="entry name" value="PTS_EIIA_TYPE_2"/>
    <property type="match status" value="1"/>
</dbReference>
<name>A0ABV2QJV0_9MICO</name>
<dbReference type="Pfam" id="PF00359">
    <property type="entry name" value="PTS_EIIA_2"/>
    <property type="match status" value="1"/>
</dbReference>
<dbReference type="PROSITE" id="PS00372">
    <property type="entry name" value="PTS_EIIA_TYPE_2_HIS"/>
    <property type="match status" value="1"/>
</dbReference>
<gene>
    <name evidence="13" type="ORF">ABIE21_000826</name>
</gene>
<organism evidence="13 14">
    <name type="scientific">Conyzicola nivalis</name>
    <dbReference type="NCBI Taxonomy" id="1477021"/>
    <lineage>
        <taxon>Bacteria</taxon>
        <taxon>Bacillati</taxon>
        <taxon>Actinomycetota</taxon>
        <taxon>Actinomycetes</taxon>
        <taxon>Micrococcales</taxon>
        <taxon>Microbacteriaceae</taxon>
        <taxon>Conyzicola</taxon>
    </lineage>
</organism>
<keyword evidence="4" id="KW-0597">Phosphoprotein</keyword>
<dbReference type="PANTHER" id="PTHR30181">
    <property type="entry name" value="MANNITOL PERMEASE IIC COMPONENT"/>
    <property type="match status" value="1"/>
</dbReference>
<dbReference type="GO" id="GO:0016740">
    <property type="term" value="F:transferase activity"/>
    <property type="evidence" value="ECO:0007669"/>
    <property type="project" value="UniProtKB-KW"/>
</dbReference>
<evidence type="ECO:0000256" key="8">
    <source>
        <dbReference type="ARBA" id="ARBA00022777"/>
    </source>
</evidence>
<dbReference type="PANTHER" id="PTHR30181:SF2">
    <property type="entry name" value="PTS SYSTEM MANNITOL-SPECIFIC EIICBA COMPONENT"/>
    <property type="match status" value="1"/>
</dbReference>
<evidence type="ECO:0000313" key="14">
    <source>
        <dbReference type="Proteomes" id="UP001549257"/>
    </source>
</evidence>
<evidence type="ECO:0000256" key="6">
    <source>
        <dbReference type="ARBA" id="ARBA00022679"/>
    </source>
</evidence>
<accession>A0ABV2QJV0</accession>
<evidence type="ECO:0000256" key="7">
    <source>
        <dbReference type="ARBA" id="ARBA00022683"/>
    </source>
</evidence>
<dbReference type="SUPFAM" id="SSF55804">
    <property type="entry name" value="Phoshotransferase/anion transport protein"/>
    <property type="match status" value="1"/>
</dbReference>
<dbReference type="Gene3D" id="3.40.930.10">
    <property type="entry name" value="Mannitol-specific EII, Chain A"/>
    <property type="match status" value="1"/>
</dbReference>
<keyword evidence="14" id="KW-1185">Reference proteome</keyword>
<comment type="caution">
    <text evidence="13">The sequence shown here is derived from an EMBL/GenBank/DDBJ whole genome shotgun (WGS) entry which is preliminary data.</text>
</comment>
<evidence type="ECO:0000256" key="1">
    <source>
        <dbReference type="ARBA" id="ARBA00002434"/>
    </source>
</evidence>
<evidence type="ECO:0000256" key="4">
    <source>
        <dbReference type="ARBA" id="ARBA00022553"/>
    </source>
</evidence>
<evidence type="ECO:0000313" key="13">
    <source>
        <dbReference type="EMBL" id="MET4581336.1"/>
    </source>
</evidence>